<dbReference type="KEGG" id="ahel:Q31a_25280"/>
<evidence type="ECO:0000313" key="1">
    <source>
        <dbReference type="EMBL" id="QDV24213.1"/>
    </source>
</evidence>
<evidence type="ECO:0000313" key="2">
    <source>
        <dbReference type="Proteomes" id="UP000318017"/>
    </source>
</evidence>
<organism evidence="1 2">
    <name type="scientific">Aureliella helgolandensis</name>
    <dbReference type="NCBI Taxonomy" id="2527968"/>
    <lineage>
        <taxon>Bacteria</taxon>
        <taxon>Pseudomonadati</taxon>
        <taxon>Planctomycetota</taxon>
        <taxon>Planctomycetia</taxon>
        <taxon>Pirellulales</taxon>
        <taxon>Pirellulaceae</taxon>
        <taxon>Aureliella</taxon>
    </lineage>
</organism>
<sequence length="115" mass="13037">MPSRDSHRCQLALNCLVRTAQCHLAVHRSEQFPHLGKDTAARYADKKPGQFAAEVDATSAPERITQLASACDQLPMLLCELTSWYESYSGSFWSATRTVLFIEPRSQQSLWLLFF</sequence>
<proteinExistence type="predicted"/>
<keyword evidence="2" id="KW-1185">Reference proteome</keyword>
<reference evidence="1 2" key="1">
    <citation type="submission" date="2019-02" db="EMBL/GenBank/DDBJ databases">
        <title>Deep-cultivation of Planctomycetes and their phenomic and genomic characterization uncovers novel biology.</title>
        <authorList>
            <person name="Wiegand S."/>
            <person name="Jogler M."/>
            <person name="Boedeker C."/>
            <person name="Pinto D."/>
            <person name="Vollmers J."/>
            <person name="Rivas-Marin E."/>
            <person name="Kohn T."/>
            <person name="Peeters S.H."/>
            <person name="Heuer A."/>
            <person name="Rast P."/>
            <person name="Oberbeckmann S."/>
            <person name="Bunk B."/>
            <person name="Jeske O."/>
            <person name="Meyerdierks A."/>
            <person name="Storesund J.E."/>
            <person name="Kallscheuer N."/>
            <person name="Luecker S."/>
            <person name="Lage O.M."/>
            <person name="Pohl T."/>
            <person name="Merkel B.J."/>
            <person name="Hornburger P."/>
            <person name="Mueller R.-W."/>
            <person name="Bruemmer F."/>
            <person name="Labrenz M."/>
            <person name="Spormann A.M."/>
            <person name="Op den Camp H."/>
            <person name="Overmann J."/>
            <person name="Amann R."/>
            <person name="Jetten M.S.M."/>
            <person name="Mascher T."/>
            <person name="Medema M.H."/>
            <person name="Devos D.P."/>
            <person name="Kaster A.-K."/>
            <person name="Ovreas L."/>
            <person name="Rohde M."/>
            <person name="Galperin M.Y."/>
            <person name="Jogler C."/>
        </authorList>
    </citation>
    <scope>NUCLEOTIDE SEQUENCE [LARGE SCALE GENOMIC DNA]</scope>
    <source>
        <strain evidence="1 2">Q31a</strain>
    </source>
</reference>
<protein>
    <submittedName>
        <fullName evidence="1">Uncharacterized protein</fullName>
    </submittedName>
</protein>
<name>A0A518G6J7_9BACT</name>
<accession>A0A518G6J7</accession>
<dbReference type="EMBL" id="CP036298">
    <property type="protein sequence ID" value="QDV24213.1"/>
    <property type="molecule type" value="Genomic_DNA"/>
</dbReference>
<dbReference type="Proteomes" id="UP000318017">
    <property type="component" value="Chromosome"/>
</dbReference>
<dbReference type="AlphaFoldDB" id="A0A518G6J7"/>
<gene>
    <name evidence="1" type="ORF">Q31a_25280</name>
</gene>